<dbReference type="EMBL" id="JACRTD010000003">
    <property type="protein sequence ID" value="MBC8585092.1"/>
    <property type="molecule type" value="Genomic_DNA"/>
</dbReference>
<evidence type="ECO:0000256" key="4">
    <source>
        <dbReference type="ARBA" id="ARBA00022692"/>
    </source>
</evidence>
<dbReference type="Proteomes" id="UP000623678">
    <property type="component" value="Unassembled WGS sequence"/>
</dbReference>
<protein>
    <submittedName>
        <fullName evidence="9">Carbohydrate ABC transporter permease</fullName>
    </submittedName>
</protein>
<dbReference type="CDD" id="cd06261">
    <property type="entry name" value="TM_PBP2"/>
    <property type="match status" value="1"/>
</dbReference>
<sequence length="276" mass="30847">MAGTSYMKKALLVAFKCLVALLYISPFYIVLIYAVKSKPELAQDRLGFPTTIHWENFVNGVKQSNFFNALWNSLLSTVISVVVLTLICSMAAYIIARRKNKLYSILYYLMLGAMLIPFQAIMTPLYKDLKAWGLIDTILGFSLAKIGFEVAYTTILITGFVKSIPVDLEEAAVIDGTSPWGTFWKIVFPLMKPIVCTSAILNTLSVWNDFQVSVVILQKMEKYTLSLTQYFFFGKNVVELGMAFAVFLLSMIPIIALYLALQRYIISGITSGAVKG</sequence>
<evidence type="ECO:0000256" key="5">
    <source>
        <dbReference type="ARBA" id="ARBA00022989"/>
    </source>
</evidence>
<evidence type="ECO:0000313" key="10">
    <source>
        <dbReference type="Proteomes" id="UP000623678"/>
    </source>
</evidence>
<keyword evidence="3" id="KW-1003">Cell membrane</keyword>
<keyword evidence="5 7" id="KW-1133">Transmembrane helix</keyword>
<proteinExistence type="inferred from homology"/>
<dbReference type="GO" id="GO:0005886">
    <property type="term" value="C:plasma membrane"/>
    <property type="evidence" value="ECO:0007669"/>
    <property type="project" value="UniProtKB-SubCell"/>
</dbReference>
<comment type="similarity">
    <text evidence="7">Belongs to the binding-protein-dependent transport system permease family.</text>
</comment>
<dbReference type="GO" id="GO:0055085">
    <property type="term" value="P:transmembrane transport"/>
    <property type="evidence" value="ECO:0007669"/>
    <property type="project" value="InterPro"/>
</dbReference>
<accession>A0A926EPL6</accession>
<feature type="transmembrane region" description="Helical" evidence="7">
    <location>
        <begin position="240"/>
        <end position="261"/>
    </location>
</feature>
<dbReference type="InterPro" id="IPR035906">
    <property type="entry name" value="MetI-like_sf"/>
</dbReference>
<dbReference type="Pfam" id="PF00528">
    <property type="entry name" value="BPD_transp_1"/>
    <property type="match status" value="1"/>
</dbReference>
<keyword evidence="4 7" id="KW-0812">Transmembrane</keyword>
<comment type="subcellular location">
    <subcellularLocation>
        <location evidence="1 7">Cell membrane</location>
        <topology evidence="1 7">Multi-pass membrane protein</topology>
    </subcellularLocation>
</comment>
<evidence type="ECO:0000313" key="9">
    <source>
        <dbReference type="EMBL" id="MBC8585092.1"/>
    </source>
</evidence>
<name>A0A926EPL6_9FIRM</name>
<dbReference type="InterPro" id="IPR000515">
    <property type="entry name" value="MetI-like"/>
</dbReference>
<dbReference type="InterPro" id="IPR050901">
    <property type="entry name" value="BP-dep_ABC_trans_perm"/>
</dbReference>
<evidence type="ECO:0000256" key="3">
    <source>
        <dbReference type="ARBA" id="ARBA00022475"/>
    </source>
</evidence>
<evidence type="ECO:0000256" key="2">
    <source>
        <dbReference type="ARBA" id="ARBA00022448"/>
    </source>
</evidence>
<keyword evidence="2 7" id="KW-0813">Transport</keyword>
<gene>
    <name evidence="9" type="ORF">H8705_05795</name>
</gene>
<organism evidence="9 10">
    <name type="scientific">Youxingia wuxianensis</name>
    <dbReference type="NCBI Taxonomy" id="2763678"/>
    <lineage>
        <taxon>Bacteria</taxon>
        <taxon>Bacillati</taxon>
        <taxon>Bacillota</taxon>
        <taxon>Clostridia</taxon>
        <taxon>Eubacteriales</taxon>
        <taxon>Oscillospiraceae</taxon>
        <taxon>Youxingia</taxon>
    </lineage>
</organism>
<keyword evidence="10" id="KW-1185">Reference proteome</keyword>
<dbReference type="Gene3D" id="1.10.3720.10">
    <property type="entry name" value="MetI-like"/>
    <property type="match status" value="1"/>
</dbReference>
<evidence type="ECO:0000256" key="1">
    <source>
        <dbReference type="ARBA" id="ARBA00004651"/>
    </source>
</evidence>
<reference evidence="9" key="1">
    <citation type="submission" date="2020-08" db="EMBL/GenBank/DDBJ databases">
        <title>Genome public.</title>
        <authorList>
            <person name="Liu C."/>
            <person name="Sun Q."/>
        </authorList>
    </citation>
    <scope>NUCLEOTIDE SEQUENCE</scope>
    <source>
        <strain evidence="9">NSJ-64</strain>
    </source>
</reference>
<dbReference type="PANTHER" id="PTHR32243">
    <property type="entry name" value="MALTOSE TRANSPORT SYSTEM PERMEASE-RELATED"/>
    <property type="match status" value="1"/>
</dbReference>
<dbReference type="PANTHER" id="PTHR32243:SF24">
    <property type="entry name" value="DIACETYLCHITOBIOSE UPTAKE SYSTEM PERMEASE PROTEIN NGCG"/>
    <property type="match status" value="1"/>
</dbReference>
<feature type="transmembrane region" description="Helical" evidence="7">
    <location>
        <begin position="74"/>
        <end position="96"/>
    </location>
</feature>
<dbReference type="SUPFAM" id="SSF161098">
    <property type="entry name" value="MetI-like"/>
    <property type="match status" value="1"/>
</dbReference>
<evidence type="ECO:0000259" key="8">
    <source>
        <dbReference type="PROSITE" id="PS50928"/>
    </source>
</evidence>
<feature type="domain" description="ABC transmembrane type-1" evidence="8">
    <location>
        <begin position="70"/>
        <end position="261"/>
    </location>
</feature>
<dbReference type="RefSeq" id="WP_262394871.1">
    <property type="nucleotide sequence ID" value="NZ_JACRTD010000003.1"/>
</dbReference>
<feature type="transmembrane region" description="Helical" evidence="7">
    <location>
        <begin position="105"/>
        <end position="126"/>
    </location>
</feature>
<evidence type="ECO:0000256" key="6">
    <source>
        <dbReference type="ARBA" id="ARBA00023136"/>
    </source>
</evidence>
<keyword evidence="6 7" id="KW-0472">Membrane</keyword>
<feature type="transmembrane region" description="Helical" evidence="7">
    <location>
        <begin position="12"/>
        <end position="35"/>
    </location>
</feature>
<comment type="caution">
    <text evidence="9">The sequence shown here is derived from an EMBL/GenBank/DDBJ whole genome shotgun (WGS) entry which is preliminary data.</text>
</comment>
<dbReference type="AlphaFoldDB" id="A0A926EPL6"/>
<dbReference type="PROSITE" id="PS50928">
    <property type="entry name" value="ABC_TM1"/>
    <property type="match status" value="1"/>
</dbReference>
<evidence type="ECO:0000256" key="7">
    <source>
        <dbReference type="RuleBase" id="RU363032"/>
    </source>
</evidence>